<feature type="domain" description="PDZ" evidence="6">
    <location>
        <begin position="59"/>
        <end position="141"/>
    </location>
</feature>
<accession>A0A9J6BUN4</accession>
<dbReference type="GO" id="GO:0031624">
    <property type="term" value="F:ubiquitin conjugating enzyme binding"/>
    <property type="evidence" value="ECO:0007669"/>
    <property type="project" value="TreeGrafter"/>
</dbReference>
<dbReference type="GO" id="GO:0008270">
    <property type="term" value="F:zinc ion binding"/>
    <property type="evidence" value="ECO:0007669"/>
    <property type="project" value="UniProtKB-KW"/>
</dbReference>
<organism evidence="7 8">
    <name type="scientific">Polypedilum vanderplanki</name>
    <name type="common">Sleeping chironomid midge</name>
    <dbReference type="NCBI Taxonomy" id="319348"/>
    <lineage>
        <taxon>Eukaryota</taxon>
        <taxon>Metazoa</taxon>
        <taxon>Ecdysozoa</taxon>
        <taxon>Arthropoda</taxon>
        <taxon>Hexapoda</taxon>
        <taxon>Insecta</taxon>
        <taxon>Pterygota</taxon>
        <taxon>Neoptera</taxon>
        <taxon>Endopterygota</taxon>
        <taxon>Diptera</taxon>
        <taxon>Nematocera</taxon>
        <taxon>Chironomoidea</taxon>
        <taxon>Chironomidae</taxon>
        <taxon>Chironominae</taxon>
        <taxon>Polypedilum</taxon>
        <taxon>Polypedilum</taxon>
    </lineage>
</organism>
<dbReference type="PROSITE" id="PS50106">
    <property type="entry name" value="PDZ"/>
    <property type="match status" value="1"/>
</dbReference>
<keyword evidence="1" id="KW-0479">Metal-binding</keyword>
<dbReference type="InterPro" id="IPR049548">
    <property type="entry name" value="Sina-like_RING"/>
</dbReference>
<dbReference type="Pfam" id="PF21362">
    <property type="entry name" value="Sina_RING"/>
    <property type="match status" value="1"/>
</dbReference>
<proteinExistence type="predicted"/>
<dbReference type="InterPro" id="IPR004162">
    <property type="entry name" value="SINA-like_animal"/>
</dbReference>
<protein>
    <recommendedName>
        <fullName evidence="9">E3 ubiquitin-protein ligase sinah</fullName>
    </recommendedName>
</protein>
<dbReference type="SMART" id="SM00228">
    <property type="entry name" value="PDZ"/>
    <property type="match status" value="1"/>
</dbReference>
<dbReference type="GO" id="GO:0005737">
    <property type="term" value="C:cytoplasm"/>
    <property type="evidence" value="ECO:0007669"/>
    <property type="project" value="TreeGrafter"/>
</dbReference>
<dbReference type="InterPro" id="IPR013083">
    <property type="entry name" value="Znf_RING/FYVE/PHD"/>
</dbReference>
<keyword evidence="3" id="KW-0862">Zinc</keyword>
<dbReference type="GO" id="GO:0061630">
    <property type="term" value="F:ubiquitin protein ligase activity"/>
    <property type="evidence" value="ECO:0007669"/>
    <property type="project" value="TreeGrafter"/>
</dbReference>
<name>A0A9J6BUN4_POLVA</name>
<evidence type="ECO:0000259" key="5">
    <source>
        <dbReference type="PROSITE" id="PS50089"/>
    </source>
</evidence>
<feature type="domain" description="RING-type" evidence="5">
    <location>
        <begin position="175"/>
        <end position="210"/>
    </location>
</feature>
<dbReference type="InterPro" id="IPR001478">
    <property type="entry name" value="PDZ"/>
</dbReference>
<dbReference type="AlphaFoldDB" id="A0A9J6BUN4"/>
<dbReference type="GO" id="GO:0043161">
    <property type="term" value="P:proteasome-mediated ubiquitin-dependent protein catabolic process"/>
    <property type="evidence" value="ECO:0007669"/>
    <property type="project" value="TreeGrafter"/>
</dbReference>
<dbReference type="PROSITE" id="PS50089">
    <property type="entry name" value="ZF_RING_2"/>
    <property type="match status" value="1"/>
</dbReference>
<evidence type="ECO:0000313" key="7">
    <source>
        <dbReference type="EMBL" id="KAG5673006.1"/>
    </source>
</evidence>
<dbReference type="Gene3D" id="3.30.40.10">
    <property type="entry name" value="Zinc/RING finger domain, C3HC4 (zinc finger)"/>
    <property type="match status" value="1"/>
</dbReference>
<evidence type="ECO:0000259" key="6">
    <source>
        <dbReference type="PROSITE" id="PS50106"/>
    </source>
</evidence>
<dbReference type="Gene3D" id="2.30.42.10">
    <property type="match status" value="1"/>
</dbReference>
<dbReference type="PANTHER" id="PTHR45877">
    <property type="entry name" value="E3 UBIQUITIN-PROTEIN LIGASE SIAH2"/>
    <property type="match status" value="1"/>
</dbReference>
<dbReference type="OrthoDB" id="10009200at2759"/>
<dbReference type="Proteomes" id="UP001107558">
    <property type="component" value="Chromosome 3"/>
</dbReference>
<keyword evidence="2 4" id="KW-0863">Zinc-finger</keyword>
<evidence type="ECO:0000256" key="2">
    <source>
        <dbReference type="ARBA" id="ARBA00022771"/>
    </source>
</evidence>
<dbReference type="CDD" id="cd16571">
    <property type="entry name" value="RING-HC_SIAHs"/>
    <property type="match status" value="1"/>
</dbReference>
<comment type="caution">
    <text evidence="7">The sequence shown here is derived from an EMBL/GenBank/DDBJ whole genome shotgun (WGS) entry which is preliminary data.</text>
</comment>
<keyword evidence="8" id="KW-1185">Reference proteome</keyword>
<dbReference type="InterPro" id="IPR001841">
    <property type="entry name" value="Znf_RING"/>
</dbReference>
<reference evidence="7" key="1">
    <citation type="submission" date="2021-03" db="EMBL/GenBank/DDBJ databases">
        <title>Chromosome level genome of the anhydrobiotic midge Polypedilum vanderplanki.</title>
        <authorList>
            <person name="Yoshida Y."/>
            <person name="Kikawada T."/>
            <person name="Gusev O."/>
        </authorList>
    </citation>
    <scope>NUCLEOTIDE SEQUENCE</scope>
    <source>
        <strain evidence="7">NIAS01</strain>
        <tissue evidence="7">Whole body or cell culture</tissue>
    </source>
</reference>
<evidence type="ECO:0000256" key="3">
    <source>
        <dbReference type="ARBA" id="ARBA00022833"/>
    </source>
</evidence>
<dbReference type="Pfam" id="PF00595">
    <property type="entry name" value="PDZ"/>
    <property type="match status" value="1"/>
</dbReference>
<evidence type="ECO:0000313" key="8">
    <source>
        <dbReference type="Proteomes" id="UP001107558"/>
    </source>
</evidence>
<dbReference type="SUPFAM" id="SSF57850">
    <property type="entry name" value="RING/U-box"/>
    <property type="match status" value="1"/>
</dbReference>
<evidence type="ECO:0000256" key="1">
    <source>
        <dbReference type="ARBA" id="ARBA00022723"/>
    </source>
</evidence>
<dbReference type="InterPro" id="IPR036034">
    <property type="entry name" value="PDZ_sf"/>
</dbReference>
<evidence type="ECO:0008006" key="9">
    <source>
        <dbReference type="Google" id="ProtNLM"/>
    </source>
</evidence>
<dbReference type="PANTHER" id="PTHR45877:SF2">
    <property type="entry name" value="E3 UBIQUITIN-PROTEIN LIGASE SINA-RELATED"/>
    <property type="match status" value="1"/>
</dbReference>
<gene>
    <name evidence="7" type="ORF">PVAND_003086</name>
</gene>
<dbReference type="SUPFAM" id="SSF50156">
    <property type="entry name" value="PDZ domain-like"/>
    <property type="match status" value="1"/>
</dbReference>
<dbReference type="EMBL" id="JADBJN010000003">
    <property type="protein sequence ID" value="KAG5673006.1"/>
    <property type="molecule type" value="Genomic_DNA"/>
</dbReference>
<evidence type="ECO:0000256" key="4">
    <source>
        <dbReference type="PROSITE-ProRule" id="PRU00175"/>
    </source>
</evidence>
<sequence length="538" mass="60094">MVETIAVTESEVNCDDTKVAESSSSSQNIPVIFIEDREPEEVNDQIINGFDHYSPSVRVCCVTKPSDVSGFGFLLSRSKWDPYPYISRIDADSPASCSGLKEGDCVLEVNGEDVLGMRIADVANLVKSKNDHVNLLLWNTNLHQQCESNLCCGPMPLNYEKLAATVQTILAAIECPVCFNTIPSPFTQCQNGHLLCLKCRARSDRCPICRDRYSVVRCLLAEQIYTTLLETFNLQDGPQGKIREKIFGAKTCKSHDRQANTITPKVHSHTQKFLAKIMGKATSMESLSQRKEARKHEDCGMIRNKVFSQSANNICRPESTKMAVIRCPSMSQNLGSELLNSCGSLLGTRRPRSCNGSVESLPNFFTHNNCGLNDAALFFCPAGECYQEKFKGSDLVQHVNAIHHLPTIFFGTSSAEISLPPRLPIENASLILQLDGKQFWVKVVMDVTNNDLFISCLMQASFDYTTKYILEIAIRKVANKILGVQLINRNEIYSLESTSWQEIFTSQRGIKLLDENIQTTFACDEINLQVSIKRIEDI</sequence>